<accession>A0AAV3U8D8</accession>
<dbReference type="EMBL" id="BAABLX010000076">
    <property type="protein sequence ID" value="GAA4958215.1"/>
    <property type="molecule type" value="Genomic_DNA"/>
</dbReference>
<comment type="similarity">
    <text evidence="2">Belongs to the YkuD family.</text>
</comment>
<feature type="region of interest" description="Disordered" evidence="7">
    <location>
        <begin position="1"/>
        <end position="22"/>
    </location>
</feature>
<keyword evidence="10" id="KW-1185">Reference proteome</keyword>
<evidence type="ECO:0000256" key="5">
    <source>
        <dbReference type="ARBA" id="ARBA00022984"/>
    </source>
</evidence>
<comment type="caution">
    <text evidence="9">The sequence shown here is derived from an EMBL/GenBank/DDBJ whole genome shotgun (WGS) entry which is preliminary data.</text>
</comment>
<dbReference type="AlphaFoldDB" id="A0AAV3U8D8"/>
<keyword evidence="5" id="KW-0573">Peptidoglycan synthesis</keyword>
<dbReference type="Proteomes" id="UP001409585">
    <property type="component" value="Unassembled WGS sequence"/>
</dbReference>
<keyword evidence="3" id="KW-0808">Transferase</keyword>
<evidence type="ECO:0000256" key="1">
    <source>
        <dbReference type="ARBA" id="ARBA00004752"/>
    </source>
</evidence>
<dbReference type="SUPFAM" id="SSF141523">
    <property type="entry name" value="L,D-transpeptidase catalytic domain-like"/>
    <property type="match status" value="1"/>
</dbReference>
<evidence type="ECO:0000256" key="3">
    <source>
        <dbReference type="ARBA" id="ARBA00022679"/>
    </source>
</evidence>
<evidence type="ECO:0000259" key="8">
    <source>
        <dbReference type="Pfam" id="PF03734"/>
    </source>
</evidence>
<dbReference type="GO" id="GO:0071555">
    <property type="term" value="P:cell wall organization"/>
    <property type="evidence" value="ECO:0007669"/>
    <property type="project" value="UniProtKB-KW"/>
</dbReference>
<name>A0AAV3U8D8_9ALTE</name>
<evidence type="ECO:0000256" key="2">
    <source>
        <dbReference type="ARBA" id="ARBA00005992"/>
    </source>
</evidence>
<dbReference type="GO" id="GO:0009252">
    <property type="term" value="P:peptidoglycan biosynthetic process"/>
    <property type="evidence" value="ECO:0007669"/>
    <property type="project" value="UniProtKB-KW"/>
</dbReference>
<dbReference type="InterPro" id="IPR005490">
    <property type="entry name" value="LD_TPept_cat_dom"/>
</dbReference>
<keyword evidence="4" id="KW-0133">Cell shape</keyword>
<dbReference type="GO" id="GO:0004180">
    <property type="term" value="F:carboxypeptidase activity"/>
    <property type="evidence" value="ECO:0007669"/>
    <property type="project" value="UniProtKB-ARBA"/>
</dbReference>
<dbReference type="InterPro" id="IPR038063">
    <property type="entry name" value="Transpep_catalytic_dom"/>
</dbReference>
<evidence type="ECO:0000313" key="9">
    <source>
        <dbReference type="EMBL" id="GAA4958215.1"/>
    </source>
</evidence>
<comment type="pathway">
    <text evidence="1">Cell wall biogenesis; peptidoglycan biosynthesis.</text>
</comment>
<dbReference type="Pfam" id="PF03734">
    <property type="entry name" value="YkuD"/>
    <property type="match status" value="1"/>
</dbReference>
<gene>
    <name evidence="9" type="ORF">GCM10025791_43520</name>
</gene>
<evidence type="ECO:0000256" key="4">
    <source>
        <dbReference type="ARBA" id="ARBA00022960"/>
    </source>
</evidence>
<proteinExistence type="inferred from homology"/>
<dbReference type="GO" id="GO:0016740">
    <property type="term" value="F:transferase activity"/>
    <property type="evidence" value="ECO:0007669"/>
    <property type="project" value="UniProtKB-KW"/>
</dbReference>
<organism evidence="9 10">
    <name type="scientific">Halioxenophilus aromaticivorans</name>
    <dbReference type="NCBI Taxonomy" id="1306992"/>
    <lineage>
        <taxon>Bacteria</taxon>
        <taxon>Pseudomonadati</taxon>
        <taxon>Pseudomonadota</taxon>
        <taxon>Gammaproteobacteria</taxon>
        <taxon>Alteromonadales</taxon>
        <taxon>Alteromonadaceae</taxon>
        <taxon>Halioxenophilus</taxon>
    </lineage>
</organism>
<dbReference type="GO" id="GO:0008360">
    <property type="term" value="P:regulation of cell shape"/>
    <property type="evidence" value="ECO:0007669"/>
    <property type="project" value="UniProtKB-KW"/>
</dbReference>
<feature type="domain" description="L,D-TPase catalytic" evidence="8">
    <location>
        <begin position="21"/>
        <end position="174"/>
    </location>
</feature>
<reference evidence="10" key="1">
    <citation type="journal article" date="2019" name="Int. J. Syst. Evol. Microbiol.">
        <title>The Global Catalogue of Microorganisms (GCM) 10K type strain sequencing project: providing services to taxonomists for standard genome sequencing and annotation.</title>
        <authorList>
            <consortium name="The Broad Institute Genomics Platform"/>
            <consortium name="The Broad Institute Genome Sequencing Center for Infectious Disease"/>
            <person name="Wu L."/>
            <person name="Ma J."/>
        </authorList>
    </citation>
    <scope>NUCLEOTIDE SEQUENCE [LARGE SCALE GENOMIC DNA]</scope>
    <source>
        <strain evidence="10">JCM 19134</strain>
    </source>
</reference>
<protein>
    <recommendedName>
        <fullName evidence="8">L,D-TPase catalytic domain-containing protein</fullName>
    </recommendedName>
</protein>
<evidence type="ECO:0000313" key="10">
    <source>
        <dbReference type="Proteomes" id="UP001409585"/>
    </source>
</evidence>
<sequence length="198" mass="23038">MLGRYEAWGGPSTISDDPSMPEEPTWPGSYVIERAEKYRTPTWPWSQIKWGTKLQDKPDLNDVWYQLSSGAWGSVKKDFNITREHIRRSYLNLYRVDVVPNSWVFNDFGPVAIRWFKDTNGDRTLNDDERLSGQMFHTTPENEAQHSRSDPIRLSHSHGCIHLKPSDREIIFTRGGFEPGTPFIVHKYHERYQAGADQ</sequence>
<evidence type="ECO:0000256" key="6">
    <source>
        <dbReference type="ARBA" id="ARBA00023316"/>
    </source>
</evidence>
<keyword evidence="6" id="KW-0961">Cell wall biogenesis/degradation</keyword>
<evidence type="ECO:0000256" key="7">
    <source>
        <dbReference type="SAM" id="MobiDB-lite"/>
    </source>
</evidence>